<accession>A0A4U6QJI3</accession>
<dbReference type="AlphaFoldDB" id="A0A4U6QJI3"/>
<evidence type="ECO:0000256" key="1">
    <source>
        <dbReference type="SAM" id="MobiDB-lite"/>
    </source>
</evidence>
<proteinExistence type="predicted"/>
<comment type="caution">
    <text evidence="2">The sequence shown here is derived from an EMBL/GenBank/DDBJ whole genome shotgun (WGS) entry which is preliminary data.</text>
</comment>
<evidence type="ECO:0000313" key="3">
    <source>
        <dbReference type="Proteomes" id="UP000306985"/>
    </source>
</evidence>
<dbReference type="RefSeq" id="WP_137447897.1">
    <property type="nucleotide sequence ID" value="NZ_SZZH01000001.1"/>
</dbReference>
<organism evidence="2 3">
    <name type="scientific">Nakamurella flava</name>
    <dbReference type="NCBI Taxonomy" id="2576308"/>
    <lineage>
        <taxon>Bacteria</taxon>
        <taxon>Bacillati</taxon>
        <taxon>Actinomycetota</taxon>
        <taxon>Actinomycetes</taxon>
        <taxon>Nakamurellales</taxon>
        <taxon>Nakamurellaceae</taxon>
        <taxon>Nakamurella</taxon>
    </lineage>
</organism>
<name>A0A4U6QJI3_9ACTN</name>
<dbReference type="OrthoDB" id="3214145at2"/>
<sequence>MSHPTPAAPWSRPSNQHPYRRGPLLPMTLAAACALVVGTAGCGGTAAPATPAAASGTSAVSSATAPSSPPVGQAACDAGLTVTATALSYPGSGPLDTTPSGEALAAWADRMQAPLAGFRALAPAELGPDIDTLAAARQQAAGGQPLDLSDPALGAASTAVDQWMWDACGFPRLAATNSPTGLAGVPDTLPPGPISVSFENADGGTGFVLLLARVHDDVTLTVDDLIANRVDLATQATIVMAASPGPDGQPARSSTRLTPGRYAVVSPQGAPPEFAGYHATVITVA</sequence>
<keyword evidence="3" id="KW-1185">Reference proteome</keyword>
<reference evidence="2 3" key="1">
    <citation type="submission" date="2019-05" db="EMBL/GenBank/DDBJ databases">
        <title>Nakamurella sp. N5BH11, whole genome shotgun sequence.</title>
        <authorList>
            <person name="Tuo L."/>
        </authorList>
    </citation>
    <scope>NUCLEOTIDE SEQUENCE [LARGE SCALE GENOMIC DNA]</scope>
    <source>
        <strain evidence="2 3">N5BH11</strain>
    </source>
</reference>
<evidence type="ECO:0000313" key="2">
    <source>
        <dbReference type="EMBL" id="TKV60593.1"/>
    </source>
</evidence>
<dbReference type="Proteomes" id="UP000306985">
    <property type="component" value="Unassembled WGS sequence"/>
</dbReference>
<gene>
    <name evidence="2" type="ORF">FDO65_02530</name>
</gene>
<protein>
    <submittedName>
        <fullName evidence="2">Uncharacterized protein</fullName>
    </submittedName>
</protein>
<dbReference type="EMBL" id="SZZH01000001">
    <property type="protein sequence ID" value="TKV60593.1"/>
    <property type="molecule type" value="Genomic_DNA"/>
</dbReference>
<feature type="region of interest" description="Disordered" evidence="1">
    <location>
        <begin position="1"/>
        <end position="21"/>
    </location>
</feature>